<gene>
    <name evidence="9" type="ORF">O9G_001975</name>
</gene>
<evidence type="ECO:0000259" key="7">
    <source>
        <dbReference type="PROSITE" id="PS50030"/>
    </source>
</evidence>
<keyword evidence="4 5" id="KW-0539">Nucleus</keyword>
<dbReference type="Pfam" id="PF09280">
    <property type="entry name" value="XPC-binding"/>
    <property type="match status" value="1"/>
</dbReference>
<dbReference type="PROSITE" id="PS50053">
    <property type="entry name" value="UBIQUITIN_2"/>
    <property type="match status" value="1"/>
</dbReference>
<sequence>MKITLRTLQQKSYPLEVEPESTVSTLKTKIEGDFGHPVASQKLIYSGQILQDDRTIASYNVKENDFFVLMITKAPMKAPAAVSTPSTPVASNSSVPVAKTSNPPETSGNVASTESATAAGNAPSQPHPSQMFGVSREQYEAMLNNLVEMGFPKEQVVSALKASYFNADRAVEFLMNQGIPSDAAENNQSPPTATNPVTPAATGNAVAQESLPSNPNALSGISSDPQLQQLRQIVQSNPQVLQPLLQQLGMNNPELMQVIDPPFVIKAISENPEAFLQMLSQQGENMEEYDEGTEQEGVQYIQVTPEEEEAINRLTALGFDRARAIEAFFACDKNETMAANYLFDSMDEQ</sequence>
<keyword evidence="1" id="KW-0677">Repeat</keyword>
<organism evidence="9 10">
    <name type="scientific">Rozella allomycis (strain CSF55)</name>
    <dbReference type="NCBI Taxonomy" id="988480"/>
    <lineage>
        <taxon>Eukaryota</taxon>
        <taxon>Fungi</taxon>
        <taxon>Fungi incertae sedis</taxon>
        <taxon>Cryptomycota</taxon>
        <taxon>Cryptomycota incertae sedis</taxon>
        <taxon>Rozella</taxon>
    </lineage>
</organism>
<dbReference type="InterPro" id="IPR009060">
    <property type="entry name" value="UBA-like_sf"/>
</dbReference>
<dbReference type="SMART" id="SM00165">
    <property type="entry name" value="UBA"/>
    <property type="match status" value="2"/>
</dbReference>
<dbReference type="SMART" id="SM00727">
    <property type="entry name" value="STI1"/>
    <property type="match status" value="1"/>
</dbReference>
<dbReference type="EMBL" id="KE561200">
    <property type="protein sequence ID" value="EPZ31965.1"/>
    <property type="molecule type" value="Genomic_DNA"/>
</dbReference>
<dbReference type="GO" id="GO:0031593">
    <property type="term" value="F:polyubiquitin modification-dependent protein binding"/>
    <property type="evidence" value="ECO:0007669"/>
    <property type="project" value="UniProtKB-UniRule"/>
</dbReference>
<dbReference type="InterPro" id="IPR015940">
    <property type="entry name" value="UBA"/>
</dbReference>
<name>A0A075ATB5_ROZAC</name>
<dbReference type="Pfam" id="PF00627">
    <property type="entry name" value="UBA"/>
    <property type="match status" value="2"/>
</dbReference>
<dbReference type="PANTHER" id="PTHR10621">
    <property type="entry name" value="UV EXCISION REPAIR PROTEIN RAD23"/>
    <property type="match status" value="1"/>
</dbReference>
<dbReference type="GO" id="GO:0006289">
    <property type="term" value="P:nucleotide-excision repair"/>
    <property type="evidence" value="ECO:0007669"/>
    <property type="project" value="UniProtKB-UniRule"/>
</dbReference>
<dbReference type="STRING" id="988480.A0A075ATB5"/>
<feature type="domain" description="UBA" evidence="7">
    <location>
        <begin position="305"/>
        <end position="345"/>
    </location>
</feature>
<proteinExistence type="inferred from homology"/>
<dbReference type="SUPFAM" id="SSF46934">
    <property type="entry name" value="UBA-like"/>
    <property type="match status" value="2"/>
</dbReference>
<protein>
    <recommendedName>
        <fullName evidence="5">UV excision repair protein RAD23</fullName>
    </recommendedName>
</protein>
<dbReference type="OMA" id="PHMLEPI"/>
<keyword evidence="3 5" id="KW-0234">DNA repair</keyword>
<dbReference type="SUPFAM" id="SSF101238">
    <property type="entry name" value="XPC-binding domain"/>
    <property type="match status" value="1"/>
</dbReference>
<keyword evidence="2 5" id="KW-0227">DNA damage</keyword>
<dbReference type="CDD" id="cd01805">
    <property type="entry name" value="Ubl_Rad23"/>
    <property type="match status" value="1"/>
</dbReference>
<dbReference type="GO" id="GO:0005654">
    <property type="term" value="C:nucleoplasm"/>
    <property type="evidence" value="ECO:0007669"/>
    <property type="project" value="TreeGrafter"/>
</dbReference>
<dbReference type="GO" id="GO:0003684">
    <property type="term" value="F:damaged DNA binding"/>
    <property type="evidence" value="ECO:0007669"/>
    <property type="project" value="UniProtKB-UniRule"/>
</dbReference>
<keyword evidence="5" id="KW-0963">Cytoplasm</keyword>
<dbReference type="GO" id="GO:0043161">
    <property type="term" value="P:proteasome-mediated ubiquitin-dependent protein catabolic process"/>
    <property type="evidence" value="ECO:0007669"/>
    <property type="project" value="UniProtKB-UniRule"/>
</dbReference>
<dbReference type="GO" id="GO:0043130">
    <property type="term" value="F:ubiquitin binding"/>
    <property type="evidence" value="ECO:0007669"/>
    <property type="project" value="UniProtKB-UniRule"/>
</dbReference>
<feature type="compositionally biased region" description="Polar residues" evidence="6">
    <location>
        <begin position="83"/>
        <end position="128"/>
    </location>
</feature>
<dbReference type="Gene3D" id="3.10.20.90">
    <property type="entry name" value="Phosphatidylinositol 3-kinase Catalytic Subunit, Chain A, domain 1"/>
    <property type="match status" value="1"/>
</dbReference>
<feature type="compositionally biased region" description="Low complexity" evidence="6">
    <location>
        <begin position="190"/>
        <end position="200"/>
    </location>
</feature>
<evidence type="ECO:0000256" key="2">
    <source>
        <dbReference type="ARBA" id="ARBA00022763"/>
    </source>
</evidence>
<dbReference type="InterPro" id="IPR000626">
    <property type="entry name" value="Ubiquitin-like_dom"/>
</dbReference>
<dbReference type="CDD" id="cd14281">
    <property type="entry name" value="UBA2_Rad23_like"/>
    <property type="match status" value="1"/>
</dbReference>
<comment type="similarity">
    <text evidence="5">Belongs to the RAD23 family.</text>
</comment>
<dbReference type="OrthoDB" id="419317at2759"/>
<feature type="domain" description="UBA" evidence="7">
    <location>
        <begin position="137"/>
        <end position="177"/>
    </location>
</feature>
<evidence type="ECO:0000256" key="4">
    <source>
        <dbReference type="ARBA" id="ARBA00023242"/>
    </source>
</evidence>
<dbReference type="HOGENOM" id="CLU_040364_0_0_1"/>
<dbReference type="InterPro" id="IPR004806">
    <property type="entry name" value="Rad23"/>
</dbReference>
<dbReference type="Proteomes" id="UP000030755">
    <property type="component" value="Unassembled WGS sequence"/>
</dbReference>
<evidence type="ECO:0000256" key="6">
    <source>
        <dbReference type="SAM" id="MobiDB-lite"/>
    </source>
</evidence>
<dbReference type="SMART" id="SM00213">
    <property type="entry name" value="UBQ"/>
    <property type="match status" value="1"/>
</dbReference>
<accession>A0A075ATB5</accession>
<evidence type="ECO:0000256" key="3">
    <source>
        <dbReference type="ARBA" id="ARBA00023204"/>
    </source>
</evidence>
<dbReference type="InterPro" id="IPR029071">
    <property type="entry name" value="Ubiquitin-like_domsf"/>
</dbReference>
<dbReference type="InterPro" id="IPR006636">
    <property type="entry name" value="STI1_HS-bd"/>
</dbReference>
<dbReference type="SUPFAM" id="SSF54236">
    <property type="entry name" value="Ubiquitin-like"/>
    <property type="match status" value="1"/>
</dbReference>
<evidence type="ECO:0000313" key="10">
    <source>
        <dbReference type="Proteomes" id="UP000030755"/>
    </source>
</evidence>
<evidence type="ECO:0000256" key="1">
    <source>
        <dbReference type="ARBA" id="ARBA00022737"/>
    </source>
</evidence>
<evidence type="ECO:0000256" key="5">
    <source>
        <dbReference type="RuleBase" id="RU367049"/>
    </source>
</evidence>
<feature type="domain" description="Ubiquitin-like" evidence="8">
    <location>
        <begin position="1"/>
        <end position="73"/>
    </location>
</feature>
<evidence type="ECO:0000259" key="8">
    <source>
        <dbReference type="PROSITE" id="PS50053"/>
    </source>
</evidence>
<dbReference type="PROSITE" id="PS50030">
    <property type="entry name" value="UBA"/>
    <property type="match status" value="2"/>
</dbReference>
<dbReference type="FunFam" id="1.10.8.10:FF:000002">
    <property type="entry name" value="UV excision repair protein RAD23 homolog"/>
    <property type="match status" value="1"/>
</dbReference>
<dbReference type="Pfam" id="PF00240">
    <property type="entry name" value="ubiquitin"/>
    <property type="match status" value="1"/>
</dbReference>
<comment type="subcellular location">
    <subcellularLocation>
        <location evidence="5">Nucleus</location>
    </subcellularLocation>
    <subcellularLocation>
        <location evidence="5">Cytoplasm</location>
    </subcellularLocation>
</comment>
<evidence type="ECO:0000313" key="9">
    <source>
        <dbReference type="EMBL" id="EPZ31965.1"/>
    </source>
</evidence>
<dbReference type="PRINTS" id="PR01839">
    <property type="entry name" value="RAD23PROTEIN"/>
</dbReference>
<feature type="region of interest" description="Disordered" evidence="6">
    <location>
        <begin position="181"/>
        <end position="200"/>
    </location>
</feature>
<dbReference type="CDD" id="cd14280">
    <property type="entry name" value="UBA1_Rad23_like"/>
    <property type="match status" value="1"/>
</dbReference>
<reference evidence="9 10" key="1">
    <citation type="journal article" date="2013" name="Curr. Biol.">
        <title>Shared signatures of parasitism and phylogenomics unite Cryptomycota and microsporidia.</title>
        <authorList>
            <person name="James T.Y."/>
            <person name="Pelin A."/>
            <person name="Bonen L."/>
            <person name="Ahrendt S."/>
            <person name="Sain D."/>
            <person name="Corradi N."/>
            <person name="Stajich J.E."/>
        </authorList>
    </citation>
    <scope>NUCLEOTIDE SEQUENCE [LARGE SCALE GENOMIC DNA]</scope>
    <source>
        <strain evidence="9 10">CSF55</strain>
    </source>
</reference>
<dbReference type="FunFam" id="3.10.20.90:FF:000254">
    <property type="entry name" value="UV excision repair protein Rad23"/>
    <property type="match status" value="1"/>
</dbReference>
<keyword evidence="10" id="KW-1185">Reference proteome</keyword>
<dbReference type="InterPro" id="IPR036353">
    <property type="entry name" value="XPC-bd_sf"/>
</dbReference>
<dbReference type="AlphaFoldDB" id="A0A075ATB5"/>
<comment type="function">
    <text evidence="5">Multiubiquitin chain receptor involved in modulation of proteasomal degradation. Involved in nucleotide excision repair.</text>
</comment>
<dbReference type="Gene3D" id="1.10.8.10">
    <property type="entry name" value="DNA helicase RuvA subunit, C-terminal domain"/>
    <property type="match status" value="2"/>
</dbReference>
<dbReference type="Gene3D" id="1.10.10.540">
    <property type="entry name" value="XPC-binding domain"/>
    <property type="match status" value="1"/>
</dbReference>
<dbReference type="FunFam" id="1.10.8.10:FF:000003">
    <property type="entry name" value="UV excision repair protein RAD23 homolog"/>
    <property type="match status" value="1"/>
</dbReference>
<dbReference type="InterPro" id="IPR015360">
    <property type="entry name" value="XPC-bd"/>
</dbReference>
<dbReference type="GO" id="GO:0005829">
    <property type="term" value="C:cytosol"/>
    <property type="evidence" value="ECO:0007669"/>
    <property type="project" value="TreeGrafter"/>
</dbReference>
<dbReference type="PANTHER" id="PTHR10621:SF0">
    <property type="entry name" value="UV EXCISION REPAIR PROTEIN RAD23"/>
    <property type="match status" value="1"/>
</dbReference>
<dbReference type="NCBIfam" id="TIGR00601">
    <property type="entry name" value="rad23"/>
    <property type="match status" value="1"/>
</dbReference>
<feature type="region of interest" description="Disordered" evidence="6">
    <location>
        <begin position="80"/>
        <end position="131"/>
    </location>
</feature>
<dbReference type="GO" id="GO:0070628">
    <property type="term" value="F:proteasome binding"/>
    <property type="evidence" value="ECO:0007669"/>
    <property type="project" value="TreeGrafter"/>
</dbReference>